<dbReference type="EC" id="2.7.11.1" evidence="4"/>
<keyword evidence="7" id="KW-0597">Phosphoprotein</keyword>
<evidence type="ECO:0000256" key="2">
    <source>
        <dbReference type="ARBA" id="ARBA00004479"/>
    </source>
</evidence>
<dbReference type="SUPFAM" id="SSF56112">
    <property type="entry name" value="Protein kinase-like (PK-like)"/>
    <property type="match status" value="1"/>
</dbReference>
<keyword evidence="8" id="KW-0433">Leucine-rich repeat</keyword>
<dbReference type="Gene3D" id="1.10.510.10">
    <property type="entry name" value="Transferase(Phosphotransferase) domain 1"/>
    <property type="match status" value="1"/>
</dbReference>
<gene>
    <name evidence="25" type="ORF">SELMODRAFT_107497</name>
</gene>
<evidence type="ECO:0000256" key="13">
    <source>
        <dbReference type="ARBA" id="ARBA00022741"/>
    </source>
</evidence>
<keyword evidence="18" id="KW-0675">Receptor</keyword>
<dbReference type="Gramene" id="EFJ21179">
    <property type="protein sequence ID" value="EFJ21179"/>
    <property type="gene ID" value="SELMODRAFT_107497"/>
</dbReference>
<sequence>GRATSLSLQQEMQALLSFKASIVAHNPGKSSILDGWNPSDGDPCKWGGIQCSQGPEGVHVTAIDLSSNNLAGSIPEGLANLSYLSSLSLALNSFSGRLPGDLSRCSSLAELDLSSNQLHDTIPPSLLDELPSLATINLAYNDLVGGIPDEFFSPRSCANLQALNLSSNPGLGGPLPGSLKNCRAIELLDVSSCNLTGSLPDDTIARLPLLSNLVLRENGFVGEVSPEFFSSCQNLESLDLALNNLTGDIPAQIENCSKLVNLAVSANSFHSLPREIGGLSALERLLATHNGFTELPAELERCSKIRVLAVSGNSLSGPLPGFIAKFSSLEFLSVYTNRFVGAVPAWLGGLRSLRHLDASNNLFTGEIPVEISGASELQFLLLAGNALSGEIPREIGSKLLNLQVLDLSHNQISGRIPPSLGNLKFLLWLMLASNDLEGEIPAELGNCSSLLWLNAASNRLSGSLPESIASIGSGVNATFALNARTLPLIPKGMGECEAVRRWIPSQYPPFDLISTVMTVERCRSFWNLLLRGIFMYPLCPSRPSEESMGYIQLASNRLTGPIPGTLDRCRHLGLLFLDQNNLTGSMPQSYSIALTGLNVSRNALSGSVPRSIGALSCVVSLDLSYNNLSGRIPSELQNLSKLNRFNISYNPELVGPVPSGQQFSTFGPSVYEGDLKLCSSSSSVMGMKNPNSSLPSCGKLGDGGGDGDGGGGGGGFLPRSSRIAVATVVGISLACTLGLIVLALLGFCLLGKAAPPGPGGAAMDFVMVGGKEHHRHFAPDHAAAASVQVSLFSVELPKHLTYSDLVSATSNFDETNVVGSGGFGIVYKAKLADGSTVAIKKLIQEGPQADREFLAEMETLGHLHHENLVPLLGCSSYGTQKLLVYKYMEKGSLDDWLHEKPGGAQALEWPIRLNIALGIARGLKFLHHNCSPPIVHRDMKASNILLDDNFEPRLTDFGLARVLGAQETHVSTVVAGTLGYVPPEYCQTWRATARGDVYSFGVVLLELVTGRRPMSISFGGENKDHGCGNLIEWSAYHVKKGIAAEVCDRIVLRSAAPGELLAFLRLAVVCTAELPIRRPTMREVLKVLEEIKAGNYAAMLQGSSQGGHQFR</sequence>
<evidence type="ECO:0000259" key="24">
    <source>
        <dbReference type="PROSITE" id="PS50011"/>
    </source>
</evidence>
<dbReference type="PROSITE" id="PS00108">
    <property type="entry name" value="PROTEIN_KINASE_ST"/>
    <property type="match status" value="1"/>
</dbReference>
<feature type="domain" description="Protein kinase" evidence="24">
    <location>
        <begin position="812"/>
        <end position="1091"/>
    </location>
</feature>
<evidence type="ECO:0000256" key="18">
    <source>
        <dbReference type="ARBA" id="ARBA00023170"/>
    </source>
</evidence>
<evidence type="ECO:0000256" key="9">
    <source>
        <dbReference type="ARBA" id="ARBA00022679"/>
    </source>
</evidence>
<dbReference type="OMA" id="CLAIARW"/>
<protein>
    <recommendedName>
        <fullName evidence="4">non-specific serine/threonine protein kinase</fullName>
        <ecNumber evidence="4">2.7.11.1</ecNumber>
    </recommendedName>
</protein>
<dbReference type="InterPro" id="IPR051716">
    <property type="entry name" value="Plant_RL_S/T_kinase"/>
</dbReference>
<evidence type="ECO:0000256" key="23">
    <source>
        <dbReference type="SAM" id="Phobius"/>
    </source>
</evidence>
<dbReference type="FunFam" id="1.10.510.10:FF:000309">
    <property type="entry name" value="Leucine-rich repeat receptor-like protein kinase"/>
    <property type="match status" value="1"/>
</dbReference>
<evidence type="ECO:0000256" key="6">
    <source>
        <dbReference type="ARBA" id="ARBA00022527"/>
    </source>
</evidence>
<dbReference type="GO" id="GO:0004674">
    <property type="term" value="F:protein serine/threonine kinase activity"/>
    <property type="evidence" value="ECO:0007669"/>
    <property type="project" value="UniProtKB-KW"/>
</dbReference>
<dbReference type="InterPro" id="IPR017441">
    <property type="entry name" value="Protein_kinase_ATP_BS"/>
</dbReference>
<keyword evidence="16 23" id="KW-1133">Transmembrane helix</keyword>
<reference evidence="25 26" key="1">
    <citation type="journal article" date="2011" name="Science">
        <title>The Selaginella genome identifies genetic changes associated with the evolution of vascular plants.</title>
        <authorList>
            <person name="Banks J.A."/>
            <person name="Nishiyama T."/>
            <person name="Hasebe M."/>
            <person name="Bowman J.L."/>
            <person name="Gribskov M."/>
            <person name="dePamphilis C."/>
            <person name="Albert V.A."/>
            <person name="Aono N."/>
            <person name="Aoyama T."/>
            <person name="Ambrose B.A."/>
            <person name="Ashton N.W."/>
            <person name="Axtell M.J."/>
            <person name="Barker E."/>
            <person name="Barker M.S."/>
            <person name="Bennetzen J.L."/>
            <person name="Bonawitz N.D."/>
            <person name="Chapple C."/>
            <person name="Cheng C."/>
            <person name="Correa L.G."/>
            <person name="Dacre M."/>
            <person name="DeBarry J."/>
            <person name="Dreyer I."/>
            <person name="Elias M."/>
            <person name="Engstrom E.M."/>
            <person name="Estelle M."/>
            <person name="Feng L."/>
            <person name="Finet C."/>
            <person name="Floyd S.K."/>
            <person name="Frommer W.B."/>
            <person name="Fujita T."/>
            <person name="Gramzow L."/>
            <person name="Gutensohn M."/>
            <person name="Harholt J."/>
            <person name="Hattori M."/>
            <person name="Heyl A."/>
            <person name="Hirai T."/>
            <person name="Hiwatashi Y."/>
            <person name="Ishikawa M."/>
            <person name="Iwata M."/>
            <person name="Karol K.G."/>
            <person name="Koehler B."/>
            <person name="Kolukisaoglu U."/>
            <person name="Kubo M."/>
            <person name="Kurata T."/>
            <person name="Lalonde S."/>
            <person name="Li K."/>
            <person name="Li Y."/>
            <person name="Litt A."/>
            <person name="Lyons E."/>
            <person name="Manning G."/>
            <person name="Maruyama T."/>
            <person name="Michael T.P."/>
            <person name="Mikami K."/>
            <person name="Miyazaki S."/>
            <person name="Morinaga S."/>
            <person name="Murata T."/>
            <person name="Mueller-Roeber B."/>
            <person name="Nelson D.R."/>
            <person name="Obara M."/>
            <person name="Oguri Y."/>
            <person name="Olmstead R.G."/>
            <person name="Onodera N."/>
            <person name="Petersen B.L."/>
            <person name="Pils B."/>
            <person name="Prigge M."/>
            <person name="Rensing S.A."/>
            <person name="Riano-Pachon D.M."/>
            <person name="Roberts A.W."/>
            <person name="Sato Y."/>
            <person name="Scheller H.V."/>
            <person name="Schulz B."/>
            <person name="Schulz C."/>
            <person name="Shakirov E.V."/>
            <person name="Shibagaki N."/>
            <person name="Shinohara N."/>
            <person name="Shippen D.E."/>
            <person name="Soerensen I."/>
            <person name="Sotooka R."/>
            <person name="Sugimoto N."/>
            <person name="Sugita M."/>
            <person name="Sumikawa N."/>
            <person name="Tanurdzic M."/>
            <person name="Theissen G."/>
            <person name="Ulvskov P."/>
            <person name="Wakazuki S."/>
            <person name="Weng J.K."/>
            <person name="Willats W.W."/>
            <person name="Wipf D."/>
            <person name="Wolf P.G."/>
            <person name="Yang L."/>
            <person name="Zimmer A.D."/>
            <person name="Zhu Q."/>
            <person name="Mitros T."/>
            <person name="Hellsten U."/>
            <person name="Loque D."/>
            <person name="Otillar R."/>
            <person name="Salamov A."/>
            <person name="Schmutz J."/>
            <person name="Shapiro H."/>
            <person name="Lindquist E."/>
            <person name="Lucas S."/>
            <person name="Rokhsar D."/>
            <person name="Grigoriev I.V."/>
        </authorList>
    </citation>
    <scope>NUCLEOTIDE SEQUENCE [LARGE SCALE GENOMIC DNA]</scope>
</reference>
<dbReference type="eggNOG" id="ENOG502QQCM">
    <property type="taxonomic scope" value="Eukaryota"/>
</dbReference>
<evidence type="ECO:0000256" key="16">
    <source>
        <dbReference type="ARBA" id="ARBA00022989"/>
    </source>
</evidence>
<evidence type="ECO:0000256" key="10">
    <source>
        <dbReference type="ARBA" id="ARBA00022692"/>
    </source>
</evidence>
<evidence type="ECO:0000256" key="14">
    <source>
        <dbReference type="ARBA" id="ARBA00022777"/>
    </source>
</evidence>
<comment type="catalytic activity">
    <reaction evidence="21">
        <text>L-seryl-[protein] + ATP = O-phospho-L-seryl-[protein] + ADP + H(+)</text>
        <dbReference type="Rhea" id="RHEA:17989"/>
        <dbReference type="Rhea" id="RHEA-COMP:9863"/>
        <dbReference type="Rhea" id="RHEA-COMP:11604"/>
        <dbReference type="ChEBI" id="CHEBI:15378"/>
        <dbReference type="ChEBI" id="CHEBI:29999"/>
        <dbReference type="ChEBI" id="CHEBI:30616"/>
        <dbReference type="ChEBI" id="CHEBI:83421"/>
        <dbReference type="ChEBI" id="CHEBI:456216"/>
        <dbReference type="EC" id="2.7.11.1"/>
    </reaction>
</comment>
<feature type="non-terminal residue" evidence="25">
    <location>
        <position position="1"/>
    </location>
</feature>
<keyword evidence="5" id="KW-1003">Cell membrane</keyword>
<evidence type="ECO:0000256" key="15">
    <source>
        <dbReference type="ARBA" id="ARBA00022840"/>
    </source>
</evidence>
<feature type="transmembrane region" description="Helical" evidence="23">
    <location>
        <begin position="723"/>
        <end position="750"/>
    </location>
</feature>
<dbReference type="Pfam" id="PF00069">
    <property type="entry name" value="Pkinase"/>
    <property type="match status" value="1"/>
</dbReference>
<comment type="similarity">
    <text evidence="3">Belongs to the protein kinase superfamily. Ser/Thr protein kinase family.</text>
</comment>
<dbReference type="Proteomes" id="UP000001514">
    <property type="component" value="Unassembled WGS sequence"/>
</dbReference>
<accession>D8S2Z7</accession>
<keyword evidence="17 23" id="KW-0472">Membrane</keyword>
<dbReference type="Pfam" id="PF08263">
    <property type="entry name" value="LRRNT_2"/>
    <property type="match status" value="1"/>
</dbReference>
<dbReference type="SMART" id="SM00369">
    <property type="entry name" value="LRR_TYP"/>
    <property type="match status" value="6"/>
</dbReference>
<dbReference type="InterPro" id="IPR011009">
    <property type="entry name" value="Kinase-like_dom_sf"/>
</dbReference>
<evidence type="ECO:0000256" key="19">
    <source>
        <dbReference type="ARBA" id="ARBA00023180"/>
    </source>
</evidence>
<keyword evidence="13 22" id="KW-0547">Nucleotide-binding</keyword>
<dbReference type="AlphaFoldDB" id="D8S2Z7"/>
<dbReference type="Gene3D" id="3.30.200.20">
    <property type="entry name" value="Phosphorylase Kinase, domain 1"/>
    <property type="match status" value="1"/>
</dbReference>
<dbReference type="InterPro" id="IPR008271">
    <property type="entry name" value="Ser/Thr_kinase_AS"/>
</dbReference>
<evidence type="ECO:0000256" key="4">
    <source>
        <dbReference type="ARBA" id="ARBA00012513"/>
    </source>
</evidence>
<dbReference type="OrthoDB" id="676979at2759"/>
<dbReference type="PANTHER" id="PTHR48053:SF71">
    <property type="entry name" value="LEUCINE RICH REPEAT FAMILY PROTEIN, EXPRESSED"/>
    <property type="match status" value="1"/>
</dbReference>
<dbReference type="SMART" id="SM00220">
    <property type="entry name" value="S_TKc"/>
    <property type="match status" value="1"/>
</dbReference>
<keyword evidence="11" id="KW-0732">Signal</keyword>
<dbReference type="KEGG" id="smo:SELMODRAFT_107497"/>
<dbReference type="FunFam" id="3.30.200.20:FF:000309">
    <property type="entry name" value="Leucine-rich repeat receptor protein kinase MSP1"/>
    <property type="match status" value="1"/>
</dbReference>
<evidence type="ECO:0000256" key="1">
    <source>
        <dbReference type="ARBA" id="ARBA00004236"/>
    </source>
</evidence>
<dbReference type="FunFam" id="3.80.10.10:FF:000095">
    <property type="entry name" value="LRR receptor-like serine/threonine-protein kinase GSO1"/>
    <property type="match status" value="1"/>
</dbReference>
<dbReference type="Gene3D" id="3.80.10.10">
    <property type="entry name" value="Ribonuclease Inhibitor"/>
    <property type="match status" value="5"/>
</dbReference>
<dbReference type="Pfam" id="PF00560">
    <property type="entry name" value="LRR_1"/>
    <property type="match status" value="5"/>
</dbReference>
<dbReference type="FunFam" id="3.80.10.10:FF:000383">
    <property type="entry name" value="Leucine-rich repeat receptor protein kinase EMS1"/>
    <property type="match status" value="1"/>
</dbReference>
<evidence type="ECO:0000256" key="20">
    <source>
        <dbReference type="ARBA" id="ARBA00047899"/>
    </source>
</evidence>
<name>D8S2Z7_SELML</name>
<keyword evidence="6" id="KW-0723">Serine/threonine-protein kinase</keyword>
<dbReference type="InParanoid" id="D8S2Z7"/>
<evidence type="ECO:0000256" key="22">
    <source>
        <dbReference type="PROSITE-ProRule" id="PRU10141"/>
    </source>
</evidence>
<comment type="catalytic activity">
    <reaction evidence="20">
        <text>L-threonyl-[protein] + ATP = O-phospho-L-threonyl-[protein] + ADP + H(+)</text>
        <dbReference type="Rhea" id="RHEA:46608"/>
        <dbReference type="Rhea" id="RHEA-COMP:11060"/>
        <dbReference type="Rhea" id="RHEA-COMP:11605"/>
        <dbReference type="ChEBI" id="CHEBI:15378"/>
        <dbReference type="ChEBI" id="CHEBI:30013"/>
        <dbReference type="ChEBI" id="CHEBI:30616"/>
        <dbReference type="ChEBI" id="CHEBI:61977"/>
        <dbReference type="ChEBI" id="CHEBI:456216"/>
        <dbReference type="EC" id="2.7.11.1"/>
    </reaction>
</comment>
<evidence type="ECO:0000256" key="21">
    <source>
        <dbReference type="ARBA" id="ARBA00048679"/>
    </source>
</evidence>
<evidence type="ECO:0000256" key="17">
    <source>
        <dbReference type="ARBA" id="ARBA00023136"/>
    </source>
</evidence>
<dbReference type="GO" id="GO:0005524">
    <property type="term" value="F:ATP binding"/>
    <property type="evidence" value="ECO:0007669"/>
    <property type="project" value="UniProtKB-UniRule"/>
</dbReference>
<dbReference type="SMART" id="SM00365">
    <property type="entry name" value="LRR_SD22"/>
    <property type="match status" value="3"/>
</dbReference>
<keyword evidence="15 22" id="KW-0067">ATP-binding</keyword>
<evidence type="ECO:0000313" key="26">
    <source>
        <dbReference type="Proteomes" id="UP000001514"/>
    </source>
</evidence>
<proteinExistence type="inferred from homology"/>
<dbReference type="CDD" id="cd14066">
    <property type="entry name" value="STKc_IRAK"/>
    <property type="match status" value="1"/>
</dbReference>
<dbReference type="PROSITE" id="PS51450">
    <property type="entry name" value="LRR"/>
    <property type="match status" value="1"/>
</dbReference>
<evidence type="ECO:0000256" key="3">
    <source>
        <dbReference type="ARBA" id="ARBA00008684"/>
    </source>
</evidence>
<dbReference type="SUPFAM" id="SSF52058">
    <property type="entry name" value="L domain-like"/>
    <property type="match status" value="3"/>
</dbReference>
<dbReference type="InterPro" id="IPR003591">
    <property type="entry name" value="Leu-rich_rpt_typical-subtyp"/>
</dbReference>
<dbReference type="FunFam" id="3.80.10.10:FF:000041">
    <property type="entry name" value="LRR receptor-like serine/threonine-protein kinase ERECTA"/>
    <property type="match status" value="1"/>
</dbReference>
<keyword evidence="14" id="KW-0418">Kinase</keyword>
<evidence type="ECO:0000256" key="8">
    <source>
        <dbReference type="ARBA" id="ARBA00022614"/>
    </source>
</evidence>
<evidence type="ECO:0000256" key="12">
    <source>
        <dbReference type="ARBA" id="ARBA00022737"/>
    </source>
</evidence>
<evidence type="ECO:0000313" key="25">
    <source>
        <dbReference type="EMBL" id="EFJ21179.1"/>
    </source>
</evidence>
<dbReference type="HOGENOM" id="CLU_000288_22_9_1"/>
<keyword evidence="9" id="KW-0808">Transferase</keyword>
<dbReference type="InterPro" id="IPR001611">
    <property type="entry name" value="Leu-rich_rpt"/>
</dbReference>
<dbReference type="FunCoup" id="D8S2Z7">
    <property type="interactions" value="201"/>
</dbReference>
<dbReference type="InterPro" id="IPR000719">
    <property type="entry name" value="Prot_kinase_dom"/>
</dbReference>
<dbReference type="GO" id="GO:0005886">
    <property type="term" value="C:plasma membrane"/>
    <property type="evidence" value="ECO:0007669"/>
    <property type="project" value="UniProtKB-SubCell"/>
</dbReference>
<dbReference type="InterPro" id="IPR013210">
    <property type="entry name" value="LRR_N_plant-typ"/>
</dbReference>
<keyword evidence="10 23" id="KW-0812">Transmembrane</keyword>
<organism evidence="26">
    <name type="scientific">Selaginella moellendorffii</name>
    <name type="common">Spikemoss</name>
    <dbReference type="NCBI Taxonomy" id="88036"/>
    <lineage>
        <taxon>Eukaryota</taxon>
        <taxon>Viridiplantae</taxon>
        <taxon>Streptophyta</taxon>
        <taxon>Embryophyta</taxon>
        <taxon>Tracheophyta</taxon>
        <taxon>Lycopodiopsida</taxon>
        <taxon>Selaginellales</taxon>
        <taxon>Selaginellaceae</taxon>
        <taxon>Selaginella</taxon>
    </lineage>
</organism>
<dbReference type="PROSITE" id="PS50011">
    <property type="entry name" value="PROTEIN_KINASE_DOM"/>
    <property type="match status" value="1"/>
</dbReference>
<dbReference type="PROSITE" id="PS00107">
    <property type="entry name" value="PROTEIN_KINASE_ATP"/>
    <property type="match status" value="1"/>
</dbReference>
<dbReference type="PANTHER" id="PTHR48053">
    <property type="entry name" value="LEUCINE RICH REPEAT FAMILY PROTEIN, EXPRESSED"/>
    <property type="match status" value="1"/>
</dbReference>
<dbReference type="InterPro" id="IPR032675">
    <property type="entry name" value="LRR_dom_sf"/>
</dbReference>
<keyword evidence="19" id="KW-0325">Glycoprotein</keyword>
<feature type="binding site" evidence="22">
    <location>
        <position position="841"/>
    </location>
    <ligand>
        <name>ATP</name>
        <dbReference type="ChEBI" id="CHEBI:30616"/>
    </ligand>
</feature>
<dbReference type="Pfam" id="PF13855">
    <property type="entry name" value="LRR_8"/>
    <property type="match status" value="1"/>
</dbReference>
<evidence type="ECO:0000256" key="5">
    <source>
        <dbReference type="ARBA" id="ARBA00022475"/>
    </source>
</evidence>
<comment type="subcellular location">
    <subcellularLocation>
        <location evidence="1">Cell membrane</location>
    </subcellularLocation>
    <subcellularLocation>
        <location evidence="2">Membrane</location>
        <topology evidence="2">Single-pass type I membrane protein</topology>
    </subcellularLocation>
</comment>
<keyword evidence="12" id="KW-0677">Repeat</keyword>
<evidence type="ECO:0000256" key="7">
    <source>
        <dbReference type="ARBA" id="ARBA00022553"/>
    </source>
</evidence>
<keyword evidence="26" id="KW-1185">Reference proteome</keyword>
<dbReference type="PRINTS" id="PR00019">
    <property type="entry name" value="LEURICHRPT"/>
</dbReference>
<evidence type="ECO:0000256" key="11">
    <source>
        <dbReference type="ARBA" id="ARBA00022729"/>
    </source>
</evidence>
<dbReference type="EMBL" id="GL377600">
    <property type="protein sequence ID" value="EFJ21179.1"/>
    <property type="molecule type" value="Genomic_DNA"/>
</dbReference>